<dbReference type="PROSITE" id="PS50922">
    <property type="entry name" value="TLC"/>
    <property type="match status" value="1"/>
</dbReference>
<name>A0A421FQM2_9STRA</name>
<protein>
    <recommendedName>
        <fullName evidence="7">TLC domain-containing protein</fullName>
    </recommendedName>
</protein>
<dbReference type="PANTHER" id="PTHR12560">
    <property type="entry name" value="LONGEVITY ASSURANCE FACTOR 1 LAG1"/>
    <property type="match status" value="1"/>
</dbReference>
<keyword evidence="3 6" id="KW-1133">Transmembrane helix</keyword>
<comment type="caution">
    <text evidence="8">The sequence shown here is derived from an EMBL/GenBank/DDBJ whole genome shotgun (WGS) entry which is preliminary data.</text>
</comment>
<dbReference type="InterPro" id="IPR016439">
    <property type="entry name" value="Lag1/Lac1-like"/>
</dbReference>
<dbReference type="InterPro" id="IPR004119">
    <property type="entry name" value="EcKL"/>
</dbReference>
<evidence type="ECO:0000256" key="6">
    <source>
        <dbReference type="SAM" id="Phobius"/>
    </source>
</evidence>
<dbReference type="Pfam" id="PF02958">
    <property type="entry name" value="EcKL"/>
    <property type="match status" value="1"/>
</dbReference>
<proteinExistence type="predicted"/>
<evidence type="ECO:0000256" key="5">
    <source>
        <dbReference type="PROSITE-ProRule" id="PRU00205"/>
    </source>
</evidence>
<evidence type="ECO:0000256" key="4">
    <source>
        <dbReference type="ARBA" id="ARBA00023136"/>
    </source>
</evidence>
<dbReference type="Proteomes" id="UP000284657">
    <property type="component" value="Unassembled WGS sequence"/>
</dbReference>
<dbReference type="EMBL" id="MBAD02002145">
    <property type="protein sequence ID" value="RLN49463.1"/>
    <property type="molecule type" value="Genomic_DNA"/>
</dbReference>
<evidence type="ECO:0000313" key="8">
    <source>
        <dbReference type="EMBL" id="RLN49463.1"/>
    </source>
</evidence>
<evidence type="ECO:0000259" key="7">
    <source>
        <dbReference type="PROSITE" id="PS50922"/>
    </source>
</evidence>
<sequence length="700" mass="79167">MTTGFLQQVLHSSYPTSRVASFQWEPMNIGVIAEVVIITVQLEANDDGKTMETKFVGKFLRPEFPFESMFAVESKFYNDFTTKVGDAAMKNSAVVGFPFAIPTAIFTSNVLIVLKCVESVKTFTCVDGSPPNQIATLVRKLAQMHARFWGHECDGLATPAGIGSQLTGEEKRLQFPGCWAAFLDDIQLESPDKARLTTLCEQLSKKPDQLTKLHDLVDQGPSSLIHGDFHIANMLLSTDPAEETTWLLDWATCGKGNPLRDLAFFFIVSVQASHRQAQEAQCLKVYHEALTKETEAAYLSLDELHHKYKLCILNQFVILVVFDNLSKSLAANAKTEKLRVELDAHFRECREQLVKGPPGREGSDNMGSIPKPNPILDNLLVSLIVCELGIIAHTLWDDKQMLAILMGMFFVVALAVKVTKTSFAIGGGWFSRTFLQHLGDPLKKNVTMKKWCDQSWQLVIHVSMTIFELYVLRDETWWQDTTTLWNQGTDTGVFPTQKFSTKLLYITQLAIWIYTAFSCKFLEEIRKDYLVMMTHHVVTIALVTWSYAVGFMPVGVVVLILHDMTDIPLDMLKMANYLKMEGVPGLFTSEIMFVTTIVLWFYYRIYQYPTKLLYTTLIENREASMTIVDAHDFTQLFPYPGPPSWLLFNVLLTTLYCLHIWWGLLLLRVLVGVVTKGTHNAGKDEYEGTSDSDNEDLKND</sequence>
<accession>A0A421FQM2</accession>
<dbReference type="GO" id="GO:0005783">
    <property type="term" value="C:endoplasmic reticulum"/>
    <property type="evidence" value="ECO:0007669"/>
    <property type="project" value="TreeGrafter"/>
</dbReference>
<evidence type="ECO:0000313" key="9">
    <source>
        <dbReference type="Proteomes" id="UP000284657"/>
    </source>
</evidence>
<dbReference type="GO" id="GO:0050291">
    <property type="term" value="F:sphingosine N-acyltransferase activity"/>
    <property type="evidence" value="ECO:0007669"/>
    <property type="project" value="InterPro"/>
</dbReference>
<evidence type="ECO:0000256" key="1">
    <source>
        <dbReference type="ARBA" id="ARBA00004141"/>
    </source>
</evidence>
<evidence type="ECO:0000256" key="3">
    <source>
        <dbReference type="ARBA" id="ARBA00022989"/>
    </source>
</evidence>
<keyword evidence="2 5" id="KW-0812">Transmembrane</keyword>
<dbReference type="AlphaFoldDB" id="A0A421FQM2"/>
<evidence type="ECO:0000256" key="2">
    <source>
        <dbReference type="ARBA" id="ARBA00022692"/>
    </source>
</evidence>
<dbReference type="GO" id="GO:0046513">
    <property type="term" value="P:ceramide biosynthetic process"/>
    <property type="evidence" value="ECO:0007669"/>
    <property type="project" value="InterPro"/>
</dbReference>
<gene>
    <name evidence="8" type="ORF">BBJ29_000121</name>
</gene>
<feature type="transmembrane region" description="Helical" evidence="6">
    <location>
        <begin position="645"/>
        <end position="667"/>
    </location>
</feature>
<dbReference type="SMART" id="SM00587">
    <property type="entry name" value="CHK"/>
    <property type="match status" value="1"/>
</dbReference>
<dbReference type="SUPFAM" id="SSF56112">
    <property type="entry name" value="Protein kinase-like (PK-like)"/>
    <property type="match status" value="1"/>
</dbReference>
<dbReference type="Gene3D" id="3.90.1200.10">
    <property type="match status" value="1"/>
</dbReference>
<dbReference type="InterPro" id="IPR015897">
    <property type="entry name" value="CHK_kinase-like"/>
</dbReference>
<reference evidence="8 9" key="1">
    <citation type="submission" date="2018-07" db="EMBL/GenBank/DDBJ databases">
        <title>Genome sequencing of oomycete isolates from Chile give support for New Zealand origin for Phytophthora kernoviae and make available the first Nothophytophthora sp. genome.</title>
        <authorList>
            <person name="Studholme D.J."/>
            <person name="Sanfuentes E."/>
            <person name="Panda P."/>
            <person name="Hill R."/>
            <person name="Sambles C."/>
            <person name="Grant M."/>
            <person name="Williams N.M."/>
            <person name="Mcdougal R.L."/>
        </authorList>
    </citation>
    <scope>NUCLEOTIDE SEQUENCE [LARGE SCALE GENOMIC DNA]</scope>
    <source>
        <strain evidence="8">Chile7</strain>
    </source>
</reference>
<feature type="domain" description="TLC" evidence="7">
    <location>
        <begin position="449"/>
        <end position="675"/>
    </location>
</feature>
<feature type="transmembrane region" description="Helical" evidence="6">
    <location>
        <begin position="503"/>
        <end position="523"/>
    </location>
</feature>
<organism evidence="8 9">
    <name type="scientific">Phytophthora kernoviae</name>
    <dbReference type="NCBI Taxonomy" id="325452"/>
    <lineage>
        <taxon>Eukaryota</taxon>
        <taxon>Sar</taxon>
        <taxon>Stramenopiles</taxon>
        <taxon>Oomycota</taxon>
        <taxon>Peronosporomycetes</taxon>
        <taxon>Peronosporales</taxon>
        <taxon>Peronosporaceae</taxon>
        <taxon>Phytophthora</taxon>
    </lineage>
</organism>
<dbReference type="GO" id="GO:0016020">
    <property type="term" value="C:membrane"/>
    <property type="evidence" value="ECO:0007669"/>
    <property type="project" value="UniProtKB-SubCell"/>
</dbReference>
<feature type="transmembrane region" description="Helical" evidence="6">
    <location>
        <begin position="535"/>
        <end position="561"/>
    </location>
</feature>
<keyword evidence="4 5" id="KW-0472">Membrane</keyword>
<dbReference type="InterPro" id="IPR011009">
    <property type="entry name" value="Kinase-like_dom_sf"/>
</dbReference>
<dbReference type="SMART" id="SM00724">
    <property type="entry name" value="TLC"/>
    <property type="match status" value="1"/>
</dbReference>
<dbReference type="Pfam" id="PF03798">
    <property type="entry name" value="TRAM_LAG1_CLN8"/>
    <property type="match status" value="1"/>
</dbReference>
<comment type="subcellular location">
    <subcellularLocation>
        <location evidence="1">Membrane</location>
        <topology evidence="1">Multi-pass membrane protein</topology>
    </subcellularLocation>
</comment>
<feature type="transmembrane region" description="Helical" evidence="6">
    <location>
        <begin position="402"/>
        <end position="419"/>
    </location>
</feature>
<dbReference type="InterPro" id="IPR006634">
    <property type="entry name" value="TLC-dom"/>
</dbReference>
<feature type="transmembrane region" description="Helical" evidence="6">
    <location>
        <begin position="582"/>
        <end position="603"/>
    </location>
</feature>
<dbReference type="PANTHER" id="PTHR12560:SF67">
    <property type="entry name" value="TLC DOMAIN-CONTAINING PROTEIN"/>
    <property type="match status" value="1"/>
</dbReference>